<keyword evidence="4" id="KW-1185">Reference proteome</keyword>
<gene>
    <name evidence="3" type="ORF">NCTC13316_01739</name>
</gene>
<protein>
    <submittedName>
        <fullName evidence="3">Sporulation domain-containing protein</fullName>
    </submittedName>
</protein>
<dbReference type="GO" id="GO:0032153">
    <property type="term" value="C:cell division site"/>
    <property type="evidence" value="ECO:0007669"/>
    <property type="project" value="TreeGrafter"/>
</dbReference>
<dbReference type="InterPro" id="IPR052521">
    <property type="entry name" value="Cell_div_SPOR-domain"/>
</dbReference>
<dbReference type="Proteomes" id="UP000254794">
    <property type="component" value="Unassembled WGS sequence"/>
</dbReference>
<evidence type="ECO:0000259" key="2">
    <source>
        <dbReference type="PROSITE" id="PS51724"/>
    </source>
</evidence>
<dbReference type="EMBL" id="UGOD01000001">
    <property type="protein sequence ID" value="STX51643.1"/>
    <property type="molecule type" value="Genomic_DNA"/>
</dbReference>
<dbReference type="PANTHER" id="PTHR38687">
    <property type="entry name" value="CELL DIVISION PROTEIN DEDD-RELATED"/>
    <property type="match status" value="1"/>
</dbReference>
<dbReference type="PROSITE" id="PS51724">
    <property type="entry name" value="SPOR"/>
    <property type="match status" value="1"/>
</dbReference>
<organism evidence="3 4">
    <name type="scientific">Legionella busanensis</name>
    <dbReference type="NCBI Taxonomy" id="190655"/>
    <lineage>
        <taxon>Bacteria</taxon>
        <taxon>Pseudomonadati</taxon>
        <taxon>Pseudomonadota</taxon>
        <taxon>Gammaproteobacteria</taxon>
        <taxon>Legionellales</taxon>
        <taxon>Legionellaceae</taxon>
        <taxon>Legionella</taxon>
    </lineage>
</organism>
<dbReference type="InterPro" id="IPR036680">
    <property type="entry name" value="SPOR-like_sf"/>
</dbReference>
<dbReference type="GO" id="GO:0042834">
    <property type="term" value="F:peptidoglycan binding"/>
    <property type="evidence" value="ECO:0007669"/>
    <property type="project" value="InterPro"/>
</dbReference>
<dbReference type="RefSeq" id="WP_160116182.1">
    <property type="nucleotide sequence ID" value="NZ_CAAAHP010000002.1"/>
</dbReference>
<dbReference type="SUPFAM" id="SSF110997">
    <property type="entry name" value="Sporulation related repeat"/>
    <property type="match status" value="1"/>
</dbReference>
<keyword evidence="1" id="KW-0472">Membrane</keyword>
<evidence type="ECO:0000256" key="1">
    <source>
        <dbReference type="SAM" id="Phobius"/>
    </source>
</evidence>
<dbReference type="GO" id="GO:0030428">
    <property type="term" value="C:cell septum"/>
    <property type="evidence" value="ECO:0007669"/>
    <property type="project" value="TreeGrafter"/>
</dbReference>
<keyword evidence="1" id="KW-1133">Transmembrane helix</keyword>
<dbReference type="GO" id="GO:0032506">
    <property type="term" value="P:cytokinetic process"/>
    <property type="evidence" value="ECO:0007669"/>
    <property type="project" value="TreeGrafter"/>
</dbReference>
<dbReference type="PANTHER" id="PTHR38687:SF1">
    <property type="entry name" value="CELL DIVISION PROTEIN DEDD"/>
    <property type="match status" value="1"/>
</dbReference>
<evidence type="ECO:0000313" key="4">
    <source>
        <dbReference type="Proteomes" id="UP000254794"/>
    </source>
</evidence>
<feature type="transmembrane region" description="Helical" evidence="1">
    <location>
        <begin position="12"/>
        <end position="31"/>
    </location>
</feature>
<accession>A0A378JMW8</accession>
<name>A0A378JMW8_9GAMM</name>
<dbReference type="Gene3D" id="3.30.70.1070">
    <property type="entry name" value="Sporulation related repeat"/>
    <property type="match status" value="1"/>
</dbReference>
<sequence>MKLIIDERLKHRLIGVAVIVSIGTIFAPALIKKSSHRFDQTISIQLPPKPIAPKVALPEKQQVFKTMKVAHVNIPAVPDDSKSAVIVKAEPISALNDLKSTIVIATKETLKPNDQIIVTQRLKTPEPTSSVKVTVATVKKQQLPNSYIAPVQNSKNLLVKGKSLKTSNSNNYYAVQLGTFSQQSNALALVNKLKSKGYQASYTKVASKNGVVYRVIVGQLNQKQQAILLQQRLANTMQLQGLIVTTRIS</sequence>
<proteinExistence type="predicted"/>
<dbReference type="AlphaFoldDB" id="A0A378JMW8"/>
<dbReference type="OrthoDB" id="5654216at2"/>
<reference evidence="3 4" key="1">
    <citation type="submission" date="2018-06" db="EMBL/GenBank/DDBJ databases">
        <authorList>
            <consortium name="Pathogen Informatics"/>
            <person name="Doyle S."/>
        </authorList>
    </citation>
    <scope>NUCLEOTIDE SEQUENCE [LARGE SCALE GENOMIC DNA]</scope>
    <source>
        <strain evidence="3 4">NCTC13316</strain>
    </source>
</reference>
<keyword evidence="1" id="KW-0812">Transmembrane</keyword>
<dbReference type="InterPro" id="IPR007730">
    <property type="entry name" value="SPOR-like_dom"/>
</dbReference>
<feature type="domain" description="SPOR" evidence="2">
    <location>
        <begin position="167"/>
        <end position="246"/>
    </location>
</feature>
<dbReference type="Pfam" id="PF05036">
    <property type="entry name" value="SPOR"/>
    <property type="match status" value="1"/>
</dbReference>
<evidence type="ECO:0000313" key="3">
    <source>
        <dbReference type="EMBL" id="STX51643.1"/>
    </source>
</evidence>